<name>A0ABP7XHD4_9ACTN</name>
<reference evidence="2" key="1">
    <citation type="journal article" date="2019" name="Int. J. Syst. Evol. Microbiol.">
        <title>The Global Catalogue of Microorganisms (GCM) 10K type strain sequencing project: providing services to taxonomists for standard genome sequencing and annotation.</title>
        <authorList>
            <consortium name="The Broad Institute Genomics Platform"/>
            <consortium name="The Broad Institute Genome Sequencing Center for Infectious Disease"/>
            <person name="Wu L."/>
            <person name="Ma J."/>
        </authorList>
    </citation>
    <scope>NUCLEOTIDE SEQUENCE [LARGE SCALE GENOMIC DNA]</scope>
    <source>
        <strain evidence="2">JCM 16703</strain>
    </source>
</reference>
<evidence type="ECO:0008006" key="3">
    <source>
        <dbReference type="Google" id="ProtNLM"/>
    </source>
</evidence>
<dbReference type="RefSeq" id="WP_344732375.1">
    <property type="nucleotide sequence ID" value="NZ_BAAAZH010000010.1"/>
</dbReference>
<evidence type="ECO:0000313" key="2">
    <source>
        <dbReference type="Proteomes" id="UP001501495"/>
    </source>
</evidence>
<gene>
    <name evidence="1" type="ORF">GCM10022215_12150</name>
</gene>
<comment type="caution">
    <text evidence="1">The sequence shown here is derived from an EMBL/GenBank/DDBJ whole genome shotgun (WGS) entry which is preliminary data.</text>
</comment>
<sequence>MAGHIPHGNTARRLQWSFLPPALRRAIEQQCGAPIVEAISCDAGFTPGLASVLIDADGGRHFVKAASVQAQRIFAEAYREEARKLRGLPEGAPAPRLLWTLGVGPDGGPATDGWDDWVVLGIEYVEARQPQRPWRQDDVNAVLAMLTATAPHLATAPDVLGLTPVGREFADWPAFWERPALAALPHAAEAAELAAGFAEATAGEAIVHTDIRDDNLLLCDDGRVLLCDWNWPVAGAPWIDSVLLLIGPRGDGLDVEPLLAAHPLTADVPPAHIDAWLALVTGYFLAMAAEAVPPTSPHIRVAQRWQGEVCWSWLAERRGWTSAVVADGVSGAR</sequence>
<protein>
    <recommendedName>
        <fullName evidence="3">Aminoglycoside phosphotransferase domain-containing protein</fullName>
    </recommendedName>
</protein>
<keyword evidence="2" id="KW-1185">Reference proteome</keyword>
<accession>A0ABP7XHD4</accession>
<dbReference type="EMBL" id="BAAAZH010000010">
    <property type="protein sequence ID" value="GAA4114250.1"/>
    <property type="molecule type" value="Genomic_DNA"/>
</dbReference>
<organism evidence="1 2">
    <name type="scientific">Nocardioides fonticola</name>
    <dbReference type="NCBI Taxonomy" id="450363"/>
    <lineage>
        <taxon>Bacteria</taxon>
        <taxon>Bacillati</taxon>
        <taxon>Actinomycetota</taxon>
        <taxon>Actinomycetes</taxon>
        <taxon>Propionibacteriales</taxon>
        <taxon>Nocardioidaceae</taxon>
        <taxon>Nocardioides</taxon>
    </lineage>
</organism>
<dbReference type="SUPFAM" id="SSF56112">
    <property type="entry name" value="Protein kinase-like (PK-like)"/>
    <property type="match status" value="1"/>
</dbReference>
<dbReference type="InterPro" id="IPR011009">
    <property type="entry name" value="Kinase-like_dom_sf"/>
</dbReference>
<proteinExistence type="predicted"/>
<evidence type="ECO:0000313" key="1">
    <source>
        <dbReference type="EMBL" id="GAA4114250.1"/>
    </source>
</evidence>
<dbReference type="Proteomes" id="UP001501495">
    <property type="component" value="Unassembled WGS sequence"/>
</dbReference>